<evidence type="ECO:0000313" key="11">
    <source>
        <dbReference type="EMBL" id="KAK7742194.1"/>
    </source>
</evidence>
<evidence type="ECO:0000313" key="12">
    <source>
        <dbReference type="Proteomes" id="UP001320420"/>
    </source>
</evidence>
<keyword evidence="3" id="KW-0624">Polysaccharide degradation</keyword>
<feature type="signal peptide" evidence="10">
    <location>
        <begin position="1"/>
        <end position="18"/>
    </location>
</feature>
<dbReference type="Proteomes" id="UP001320420">
    <property type="component" value="Unassembled WGS sequence"/>
</dbReference>
<dbReference type="EC" id="3.1.1.-" evidence="10"/>
<evidence type="ECO:0000256" key="3">
    <source>
        <dbReference type="ARBA" id="ARBA00022651"/>
    </source>
</evidence>
<keyword evidence="8" id="KW-1015">Disulfide bond</keyword>
<evidence type="ECO:0000256" key="4">
    <source>
        <dbReference type="ARBA" id="ARBA00022723"/>
    </source>
</evidence>
<evidence type="ECO:0000256" key="9">
    <source>
        <dbReference type="ARBA" id="ARBA00034075"/>
    </source>
</evidence>
<evidence type="ECO:0000256" key="7">
    <source>
        <dbReference type="ARBA" id="ARBA00022837"/>
    </source>
</evidence>
<dbReference type="PANTHER" id="PTHR33938:SF15">
    <property type="entry name" value="FERULOYL ESTERASE B-RELATED"/>
    <property type="match status" value="1"/>
</dbReference>
<keyword evidence="4" id="KW-0479">Metal-binding</keyword>
<protein>
    <recommendedName>
        <fullName evidence="10">Carboxylic ester hydrolase</fullName>
        <ecNumber evidence="10">3.1.1.-</ecNumber>
    </recommendedName>
</protein>
<dbReference type="EMBL" id="JAKJXP020000147">
    <property type="protein sequence ID" value="KAK7742194.1"/>
    <property type="molecule type" value="Genomic_DNA"/>
</dbReference>
<dbReference type="Pfam" id="PF07519">
    <property type="entry name" value="Tannase"/>
    <property type="match status" value="1"/>
</dbReference>
<dbReference type="InterPro" id="IPR029058">
    <property type="entry name" value="AB_hydrolase_fold"/>
</dbReference>
<comment type="catalytic activity">
    <reaction evidence="9">
        <text>feruloyl-polysaccharide + H2O = ferulate + polysaccharide.</text>
        <dbReference type="EC" id="3.1.1.73"/>
    </reaction>
</comment>
<evidence type="ECO:0000256" key="2">
    <source>
        <dbReference type="ARBA" id="ARBA00022487"/>
    </source>
</evidence>
<evidence type="ECO:0000256" key="1">
    <source>
        <dbReference type="ARBA" id="ARBA00006249"/>
    </source>
</evidence>
<dbReference type="GO" id="GO:0045493">
    <property type="term" value="P:xylan catabolic process"/>
    <property type="evidence" value="ECO:0007669"/>
    <property type="project" value="UniProtKB-KW"/>
</dbReference>
<keyword evidence="12" id="KW-1185">Reference proteome</keyword>
<reference evidence="11 12" key="1">
    <citation type="submission" date="2024-02" db="EMBL/GenBank/DDBJ databases">
        <title>De novo assembly and annotation of 12 fungi associated with fruit tree decline syndrome in Ontario, Canada.</title>
        <authorList>
            <person name="Sulman M."/>
            <person name="Ellouze W."/>
            <person name="Ilyukhin E."/>
        </authorList>
    </citation>
    <scope>NUCLEOTIDE SEQUENCE [LARGE SCALE GENOMIC DNA]</scope>
    <source>
        <strain evidence="11 12">M11/M66-122</strain>
    </source>
</reference>
<keyword evidence="2" id="KW-0719">Serine esterase</keyword>
<accession>A0AAN9YHG3</accession>
<organism evidence="11 12">
    <name type="scientific">Diatrype stigma</name>
    <dbReference type="NCBI Taxonomy" id="117547"/>
    <lineage>
        <taxon>Eukaryota</taxon>
        <taxon>Fungi</taxon>
        <taxon>Dikarya</taxon>
        <taxon>Ascomycota</taxon>
        <taxon>Pezizomycotina</taxon>
        <taxon>Sordariomycetes</taxon>
        <taxon>Xylariomycetidae</taxon>
        <taxon>Xylariales</taxon>
        <taxon>Diatrypaceae</taxon>
        <taxon>Diatrype</taxon>
    </lineage>
</organism>
<keyword evidence="3" id="KW-0119">Carbohydrate metabolism</keyword>
<evidence type="ECO:0000256" key="6">
    <source>
        <dbReference type="ARBA" id="ARBA00022801"/>
    </source>
</evidence>
<keyword evidence="5 10" id="KW-0732">Signal</keyword>
<dbReference type="InterPro" id="IPR011118">
    <property type="entry name" value="Tannase/feruloyl_esterase"/>
</dbReference>
<dbReference type="PANTHER" id="PTHR33938">
    <property type="entry name" value="FERULOYL ESTERASE B-RELATED"/>
    <property type="match status" value="1"/>
</dbReference>
<evidence type="ECO:0000256" key="10">
    <source>
        <dbReference type="RuleBase" id="RU361238"/>
    </source>
</evidence>
<dbReference type="SUPFAM" id="SSF53474">
    <property type="entry name" value="alpha/beta-Hydrolases"/>
    <property type="match status" value="1"/>
</dbReference>
<feature type="chain" id="PRO_5042664826" description="Carboxylic ester hydrolase" evidence="10">
    <location>
        <begin position="19"/>
        <end position="533"/>
    </location>
</feature>
<evidence type="ECO:0000256" key="8">
    <source>
        <dbReference type="ARBA" id="ARBA00023157"/>
    </source>
</evidence>
<proteinExistence type="inferred from homology"/>
<gene>
    <name evidence="11" type="ORF">SLS62_010783</name>
</gene>
<comment type="caution">
    <text evidence="11">The sequence shown here is derived from an EMBL/GenBank/DDBJ whole genome shotgun (WGS) entry which is preliminary data.</text>
</comment>
<dbReference type="GO" id="GO:0030600">
    <property type="term" value="F:feruloyl esterase activity"/>
    <property type="evidence" value="ECO:0007669"/>
    <property type="project" value="UniProtKB-EC"/>
</dbReference>
<evidence type="ECO:0000256" key="5">
    <source>
        <dbReference type="ARBA" id="ARBA00022729"/>
    </source>
</evidence>
<keyword evidence="3" id="KW-0858">Xylan degradation</keyword>
<dbReference type="AlphaFoldDB" id="A0AAN9YHG3"/>
<sequence>MRTASNIAFGILPLLVSGFQGYNKSFEYGRGFERRCASLANSLHIPDGEVVLTEFVPAGSVLEFPNSEPTCNRTSQAVTTDLCRVAMTVATSNQSGLYMESWLPKAWTGRFLSTGNGGLGGCIQYEDVEYAASLGFAAVGTNNGHDGMSGKFYLNNPDVIEDYAYRALHTGVVVGKEVTKSFYKRGYTKSYYLGCSSGGRQGLKEAQDFPDDFDGIVAGDPAISFNNLTSWSCHFLPLTGVEGSPTFVPLDMWSIIHQDILDQCDELDGVRDGVIESPDLCNYVPDGLLCSQGQTSDCLSATQVETVRGVYAPLLGEDGSFSYPRMAPGTEGTEAPAAYYAGLPFDESDWFRYVVFNDSNWDPLSLVPANYTTASVQNPFNVETWNGDLSGLQEKGVKLLHYHGSVDGIISSEISPLYYEHVSQTMGLSPTELDDFYRFFRIAGMGHCSGGPGASFIGNTKANLASLNPDENVLMAMVRWVEEDIAPETITGTSYVNGTKAAGVGFKRAHCRWPYRNVYQSGDPTVESSWSCV</sequence>
<name>A0AAN9YHG3_9PEZI</name>
<comment type="similarity">
    <text evidence="1 10">Belongs to the tannase family.</text>
</comment>
<dbReference type="GO" id="GO:0046872">
    <property type="term" value="F:metal ion binding"/>
    <property type="evidence" value="ECO:0007669"/>
    <property type="project" value="UniProtKB-KW"/>
</dbReference>
<keyword evidence="6 10" id="KW-0378">Hydrolase</keyword>
<keyword evidence="7" id="KW-0106">Calcium</keyword>